<evidence type="ECO:0000313" key="2">
    <source>
        <dbReference type="Proteomes" id="UP001433508"/>
    </source>
</evidence>
<keyword evidence="2" id="KW-1185">Reference proteome</keyword>
<accession>A0ACC3T7S0</accession>
<dbReference type="EMBL" id="MU971344">
    <property type="protein sequence ID" value="KAK9239695.1"/>
    <property type="molecule type" value="Genomic_DNA"/>
</dbReference>
<protein>
    <submittedName>
        <fullName evidence="1">Uncharacterized protein</fullName>
    </submittedName>
</protein>
<proteinExistence type="predicted"/>
<dbReference type="Proteomes" id="UP001433508">
    <property type="component" value="Unassembled WGS sequence"/>
</dbReference>
<comment type="caution">
    <text evidence="1">The sequence shown here is derived from an EMBL/GenBank/DDBJ whole genome shotgun (WGS) entry which is preliminary data.</text>
</comment>
<evidence type="ECO:0000313" key="1">
    <source>
        <dbReference type="EMBL" id="KAK9239695.1"/>
    </source>
</evidence>
<reference evidence="2" key="1">
    <citation type="journal article" date="2024" name="Front. Bioeng. Biotechnol.">
        <title>Genome-scale model development and genomic sequencing of the oleaginous clade Lipomyces.</title>
        <authorList>
            <person name="Czajka J.J."/>
            <person name="Han Y."/>
            <person name="Kim J."/>
            <person name="Mondo S.J."/>
            <person name="Hofstad B.A."/>
            <person name="Robles A."/>
            <person name="Haridas S."/>
            <person name="Riley R."/>
            <person name="LaButti K."/>
            <person name="Pangilinan J."/>
            <person name="Andreopoulos W."/>
            <person name="Lipzen A."/>
            <person name="Yan J."/>
            <person name="Wang M."/>
            <person name="Ng V."/>
            <person name="Grigoriev I.V."/>
            <person name="Spatafora J.W."/>
            <person name="Magnuson J.K."/>
            <person name="Baker S.E."/>
            <person name="Pomraning K.R."/>
        </authorList>
    </citation>
    <scope>NUCLEOTIDE SEQUENCE [LARGE SCALE GENOMIC DNA]</scope>
    <source>
        <strain evidence="2">CBS 7786</strain>
    </source>
</reference>
<organism evidence="1 2">
    <name type="scientific">Lipomyces kononenkoae</name>
    <name type="common">Yeast</name>
    <dbReference type="NCBI Taxonomy" id="34357"/>
    <lineage>
        <taxon>Eukaryota</taxon>
        <taxon>Fungi</taxon>
        <taxon>Dikarya</taxon>
        <taxon>Ascomycota</taxon>
        <taxon>Saccharomycotina</taxon>
        <taxon>Lipomycetes</taxon>
        <taxon>Lipomycetales</taxon>
        <taxon>Lipomycetaceae</taxon>
        <taxon>Lipomyces</taxon>
    </lineage>
</organism>
<sequence>MIISLSMAIQSMFRTSAVPISARVCAPTSSLSKSIIGRLRQNATRIPGRQLVTEAGPRSSNLTISLRRGFLYASSVSAFTFATSQSSKVLCDASGIRNHYSDAGPTVQRGASRERSDQERILNYRELAMGSFAGLFVGLLIGKISRLLVFLAGSTFLLLQFLASRRVITLPYNRFYRWAKERYGNKELILENMSFKVAFGAALIVAAANA</sequence>
<name>A0ACC3T7S0_LIPKO</name>
<gene>
    <name evidence="1" type="ORF">V1525DRAFT_397356</name>
</gene>